<proteinExistence type="predicted"/>
<dbReference type="Gene3D" id="2.30.30.140">
    <property type="match status" value="1"/>
</dbReference>
<organism evidence="1 2">
    <name type="scientific">Cymbomonas tetramitiformis</name>
    <dbReference type="NCBI Taxonomy" id="36881"/>
    <lineage>
        <taxon>Eukaryota</taxon>
        <taxon>Viridiplantae</taxon>
        <taxon>Chlorophyta</taxon>
        <taxon>Pyramimonadophyceae</taxon>
        <taxon>Pyramimonadales</taxon>
        <taxon>Pyramimonadaceae</taxon>
        <taxon>Cymbomonas</taxon>
    </lineage>
</organism>
<dbReference type="Proteomes" id="UP001190700">
    <property type="component" value="Unassembled WGS sequence"/>
</dbReference>
<dbReference type="EMBL" id="LGRX02000153">
    <property type="protein sequence ID" value="KAK3289387.1"/>
    <property type="molecule type" value="Genomic_DNA"/>
</dbReference>
<name>A0AAE0H3U6_9CHLO</name>
<evidence type="ECO:0000313" key="1">
    <source>
        <dbReference type="EMBL" id="KAK3289387.1"/>
    </source>
</evidence>
<evidence type="ECO:0000313" key="2">
    <source>
        <dbReference type="Proteomes" id="UP001190700"/>
    </source>
</evidence>
<dbReference type="CDD" id="cd20404">
    <property type="entry name" value="Tudor_Agenet_AtEML-like"/>
    <property type="match status" value="1"/>
</dbReference>
<accession>A0AAE0H3U6</accession>
<gene>
    <name evidence="1" type="ORF">CYMTET_3186</name>
</gene>
<comment type="caution">
    <text evidence="1">The sequence shown here is derived from an EMBL/GenBank/DDBJ whole genome shotgun (WGS) entry which is preliminary data.</text>
</comment>
<sequence>MPQLHQLWASPPYHNVATPTLLPSLGSSPHCKGVDALAYGLRGEVNWINPPWGLLDEVAHKLRKEGGGGTVVAGPIVVPGVGDNHGRGGHHAPHAGPLCLEQARRFRAARAVQLGRSHLSHPGAPVSLYMQADRASKATQPVPVTGTRLELYWPLDEAWYPGIVADISAMGKHHIEYDDGDNEWLLLSEELTRPEQQ</sequence>
<protein>
    <submittedName>
        <fullName evidence="1">Uncharacterized protein</fullName>
    </submittedName>
</protein>
<dbReference type="AlphaFoldDB" id="A0AAE0H3U6"/>
<reference evidence="1 2" key="1">
    <citation type="journal article" date="2015" name="Genome Biol. Evol.">
        <title>Comparative Genomics of a Bacterivorous Green Alga Reveals Evolutionary Causalities and Consequences of Phago-Mixotrophic Mode of Nutrition.</title>
        <authorList>
            <person name="Burns J.A."/>
            <person name="Paasch A."/>
            <person name="Narechania A."/>
            <person name="Kim E."/>
        </authorList>
    </citation>
    <scope>NUCLEOTIDE SEQUENCE [LARGE SCALE GENOMIC DNA]</scope>
    <source>
        <strain evidence="1 2">PLY_AMNH</strain>
    </source>
</reference>
<keyword evidence="2" id="KW-1185">Reference proteome</keyword>
<dbReference type="SUPFAM" id="SSF63748">
    <property type="entry name" value="Tudor/PWWP/MBT"/>
    <property type="match status" value="1"/>
</dbReference>